<proteinExistence type="predicted"/>
<sequence>MNAVMYRLLGLLNCLEKANLLFFLLFLLIPPKFLCATSQLVKDRLTKLVSLATCQPVCEVSSKSGSEL</sequence>
<reference evidence="1" key="1">
    <citation type="journal article" date="2023" name="Science">
        <title>Genome structures resolve the early diversification of teleost fishes.</title>
        <authorList>
            <person name="Parey E."/>
            <person name="Louis A."/>
            <person name="Montfort J."/>
            <person name="Bouchez O."/>
            <person name="Roques C."/>
            <person name="Iampietro C."/>
            <person name="Lluch J."/>
            <person name="Castinel A."/>
            <person name="Donnadieu C."/>
            <person name="Desvignes T."/>
            <person name="Floi Bucao C."/>
            <person name="Jouanno E."/>
            <person name="Wen M."/>
            <person name="Mejri S."/>
            <person name="Dirks R."/>
            <person name="Jansen H."/>
            <person name="Henkel C."/>
            <person name="Chen W.J."/>
            <person name="Zahm M."/>
            <person name="Cabau C."/>
            <person name="Klopp C."/>
            <person name="Thompson A.W."/>
            <person name="Robinson-Rechavi M."/>
            <person name="Braasch I."/>
            <person name="Lecointre G."/>
            <person name="Bobe J."/>
            <person name="Postlethwait J.H."/>
            <person name="Berthelot C."/>
            <person name="Roest Crollius H."/>
            <person name="Guiguen Y."/>
        </authorList>
    </citation>
    <scope>NUCLEOTIDE SEQUENCE</scope>
    <source>
        <strain evidence="1">WJC10195</strain>
    </source>
</reference>
<protein>
    <submittedName>
        <fullName evidence="1">Uncharacterized protein</fullName>
    </submittedName>
</protein>
<evidence type="ECO:0000313" key="1">
    <source>
        <dbReference type="EMBL" id="KAJ8334737.1"/>
    </source>
</evidence>
<keyword evidence="2" id="KW-1185">Reference proteome</keyword>
<dbReference type="EMBL" id="JAINUF010000021">
    <property type="protein sequence ID" value="KAJ8334737.1"/>
    <property type="molecule type" value="Genomic_DNA"/>
</dbReference>
<accession>A0A9Q1E9J1</accession>
<organism evidence="1 2">
    <name type="scientific">Synaphobranchus kaupii</name>
    <name type="common">Kaup's arrowtooth eel</name>
    <dbReference type="NCBI Taxonomy" id="118154"/>
    <lineage>
        <taxon>Eukaryota</taxon>
        <taxon>Metazoa</taxon>
        <taxon>Chordata</taxon>
        <taxon>Craniata</taxon>
        <taxon>Vertebrata</taxon>
        <taxon>Euteleostomi</taxon>
        <taxon>Actinopterygii</taxon>
        <taxon>Neopterygii</taxon>
        <taxon>Teleostei</taxon>
        <taxon>Anguilliformes</taxon>
        <taxon>Synaphobranchidae</taxon>
        <taxon>Synaphobranchus</taxon>
    </lineage>
</organism>
<dbReference type="AlphaFoldDB" id="A0A9Q1E9J1"/>
<evidence type="ECO:0000313" key="2">
    <source>
        <dbReference type="Proteomes" id="UP001152622"/>
    </source>
</evidence>
<name>A0A9Q1E9J1_SYNKA</name>
<gene>
    <name evidence="1" type="ORF">SKAU_G00403760</name>
</gene>
<dbReference type="Proteomes" id="UP001152622">
    <property type="component" value="Chromosome 21"/>
</dbReference>
<comment type="caution">
    <text evidence="1">The sequence shown here is derived from an EMBL/GenBank/DDBJ whole genome shotgun (WGS) entry which is preliminary data.</text>
</comment>